<dbReference type="InterPro" id="IPR029052">
    <property type="entry name" value="Metallo-depent_PP-like"/>
</dbReference>
<dbReference type="InterPro" id="IPR004843">
    <property type="entry name" value="Calcineurin-like_PHP"/>
</dbReference>
<dbReference type="InterPro" id="IPR006179">
    <property type="entry name" value="5_nucleotidase/apyrase"/>
</dbReference>
<dbReference type="PANTHER" id="PTHR11575:SF24">
    <property type="entry name" value="5'-NUCLEOTIDASE"/>
    <property type="match status" value="1"/>
</dbReference>
<dbReference type="InterPro" id="IPR006146">
    <property type="entry name" value="5'-Nucleotdase_CS"/>
</dbReference>
<sequence length="724" mass="77967">MSIKYSKSATAAMLLLSSIAITPVMAAETPVAATGDFSMTVLHTNDTHANLATTAERAALVKKIREEKPYNVLLDAGDVFSGTLYFNEFEGQADLAVMNYLGYDAMTFGNHEFDLGSSAEGHKALVDFIKGAKFPFISANTDFSADPLFDGLQSKTVEAKAEDGKIYNGIIKEVNGEKVGIFGLTTEETKDISSPEKVIFTNYIVEAKEAVAAFEKAGVNKIIALTHIGYNDSDNVDNDLLLAKNVPGIDIIVGGHTHVKLDEPFVVNKDTEPVLIVQANEYNKFLGQLDITFDDKGVIKDYSGVLHAVGGENAATDADAAELIKPFSDKVKETMEKPTGATAGVFLSGLRDLGGVRAGETNLGNIITDGMLAKAKEIDPSTVIAFQNGGGIRTSIPQGPITYGQAISVLPFGNTLALMELSGAELKSVFERSVEKYPEEDGGFLHVSGMKLIFNPAAEIGNRVISMAIDGKEIEADKTYKITTNVFTAQGGDNYEVLKKAYADGRASEPGFSDWENFADHMKSIGTINSGIEGRILAKVPYSDVAYDSWAYPYVSDLYYRGILKGTDATYGPEKEMTRAQAASWIVRALDLKADGSAPFNDIENYAADTKAEIVAAYENGLIKGVNGKFMPSEKVTRAQFALMLERAYENYTGKKYTAAAKAPYADFGNYGSEAVNAISMLHELGITTGSDGKFVPGQSTSREHAAKIVSNFIYNVKQAKKAE</sequence>
<dbReference type="EMBL" id="JBEPME010000001">
    <property type="protein sequence ID" value="MET3655711.1"/>
    <property type="molecule type" value="Genomic_DNA"/>
</dbReference>
<evidence type="ECO:0000256" key="2">
    <source>
        <dbReference type="RuleBase" id="RU362119"/>
    </source>
</evidence>
<keyword evidence="2" id="KW-0547">Nucleotide-binding</keyword>
<dbReference type="InterPro" id="IPR008334">
    <property type="entry name" value="5'-Nucleotdase_C"/>
</dbReference>
<keyword evidence="2" id="KW-0378">Hydrolase</keyword>
<dbReference type="InterPro" id="IPR001119">
    <property type="entry name" value="SLH_dom"/>
</dbReference>
<gene>
    <name evidence="4" type="ORF">ABIC55_000795</name>
</gene>
<dbReference type="RefSeq" id="WP_354312209.1">
    <property type="nucleotide sequence ID" value="NZ_JBEPME010000001.1"/>
</dbReference>
<reference evidence="4 5" key="1">
    <citation type="submission" date="2024-06" db="EMBL/GenBank/DDBJ databases">
        <title>Sorghum-associated microbial communities from plants grown in Nebraska, USA.</title>
        <authorList>
            <person name="Schachtman D."/>
        </authorList>
    </citation>
    <scope>NUCLEOTIDE SEQUENCE [LARGE SCALE GENOMIC DNA]</scope>
    <source>
        <strain evidence="4 5">1288</strain>
    </source>
</reference>
<dbReference type="Gene3D" id="3.60.21.10">
    <property type="match status" value="1"/>
</dbReference>
<comment type="caution">
    <text evidence="4">The sequence shown here is derived from an EMBL/GenBank/DDBJ whole genome shotgun (WGS) entry which is preliminary data.</text>
</comment>
<dbReference type="Pfam" id="PF02872">
    <property type="entry name" value="5_nucleotid_C"/>
    <property type="match status" value="1"/>
</dbReference>
<comment type="similarity">
    <text evidence="2">Belongs to the 5'-nucleotidase family.</text>
</comment>
<feature type="domain" description="SLH" evidence="3">
    <location>
        <begin position="601"/>
        <end position="659"/>
    </location>
</feature>
<dbReference type="PANTHER" id="PTHR11575">
    <property type="entry name" value="5'-NUCLEOTIDASE-RELATED"/>
    <property type="match status" value="1"/>
</dbReference>
<proteinExistence type="inferred from homology"/>
<name>A0ABV2K3Q8_SPOPS</name>
<dbReference type="SUPFAM" id="SSF56300">
    <property type="entry name" value="Metallo-dependent phosphatases"/>
    <property type="match status" value="1"/>
</dbReference>
<feature type="domain" description="SLH" evidence="3">
    <location>
        <begin position="538"/>
        <end position="600"/>
    </location>
</feature>
<dbReference type="Gene3D" id="3.90.780.10">
    <property type="entry name" value="5'-Nucleotidase, C-terminal domain"/>
    <property type="match status" value="1"/>
</dbReference>
<evidence type="ECO:0000313" key="5">
    <source>
        <dbReference type="Proteomes" id="UP001549104"/>
    </source>
</evidence>
<dbReference type="Pfam" id="PF00149">
    <property type="entry name" value="Metallophos"/>
    <property type="match status" value="1"/>
</dbReference>
<dbReference type="PROSITE" id="PS51272">
    <property type="entry name" value="SLH"/>
    <property type="match status" value="3"/>
</dbReference>
<keyword evidence="1 2" id="KW-0732">Signal</keyword>
<keyword evidence="5" id="KW-1185">Reference proteome</keyword>
<dbReference type="SUPFAM" id="SSF55816">
    <property type="entry name" value="5'-nucleotidase (syn. UDP-sugar hydrolase), C-terminal domain"/>
    <property type="match status" value="1"/>
</dbReference>
<feature type="signal peptide" evidence="2">
    <location>
        <begin position="1"/>
        <end position="26"/>
    </location>
</feature>
<feature type="domain" description="SLH" evidence="3">
    <location>
        <begin position="662"/>
        <end position="724"/>
    </location>
</feature>
<dbReference type="Proteomes" id="UP001549104">
    <property type="component" value="Unassembled WGS sequence"/>
</dbReference>
<organism evidence="4 5">
    <name type="scientific">Sporosarcina psychrophila</name>
    <name type="common">Bacillus psychrophilus</name>
    <dbReference type="NCBI Taxonomy" id="1476"/>
    <lineage>
        <taxon>Bacteria</taxon>
        <taxon>Bacillati</taxon>
        <taxon>Bacillota</taxon>
        <taxon>Bacilli</taxon>
        <taxon>Bacillales</taxon>
        <taxon>Caryophanaceae</taxon>
        <taxon>Sporosarcina</taxon>
    </lineage>
</organism>
<evidence type="ECO:0000256" key="1">
    <source>
        <dbReference type="ARBA" id="ARBA00022729"/>
    </source>
</evidence>
<dbReference type="InterPro" id="IPR036907">
    <property type="entry name" value="5'-Nucleotdase_C_sf"/>
</dbReference>
<evidence type="ECO:0000259" key="3">
    <source>
        <dbReference type="PROSITE" id="PS51272"/>
    </source>
</evidence>
<dbReference type="Pfam" id="PF00395">
    <property type="entry name" value="SLH"/>
    <property type="match status" value="3"/>
</dbReference>
<dbReference type="PROSITE" id="PS00785">
    <property type="entry name" value="5_NUCLEOTIDASE_1"/>
    <property type="match status" value="1"/>
</dbReference>
<protein>
    <submittedName>
        <fullName evidence="4">2',3'-cyclic-nucleotide 2'-phosphodiesterase (5'-nucleotidase family)</fullName>
    </submittedName>
</protein>
<feature type="chain" id="PRO_5044987739" evidence="2">
    <location>
        <begin position="27"/>
        <end position="724"/>
    </location>
</feature>
<dbReference type="PRINTS" id="PR01607">
    <property type="entry name" value="APYRASEFAMLY"/>
</dbReference>
<accession>A0ABV2K3Q8</accession>
<evidence type="ECO:0000313" key="4">
    <source>
        <dbReference type="EMBL" id="MET3655711.1"/>
    </source>
</evidence>